<gene>
    <name evidence="2" type="ORF">Plil01_000832000</name>
</gene>
<dbReference type="Proteomes" id="UP001165083">
    <property type="component" value="Unassembled WGS sequence"/>
</dbReference>
<accession>A0A9W6TW55</accession>
<feature type="region of interest" description="Disordered" evidence="1">
    <location>
        <begin position="61"/>
        <end position="124"/>
    </location>
</feature>
<comment type="caution">
    <text evidence="2">The sequence shown here is derived from an EMBL/GenBank/DDBJ whole genome shotgun (WGS) entry which is preliminary data.</text>
</comment>
<sequence length="182" mass="20021">MSRKNNRNKIKAQYELEVEKERLRKEKLMKKRERVRPLAVNAAKGGFWTHRVRLGVCAAESERAEGQGDGEEGLQQGAAADAHASDREGGARGDGRGPGRQEEGQEEQGRQGREDGDGGIDARPRAFSCLDHRGDVFWGLLARTELQNWTAAAGSEVIQTARHEAVTSLDVLQCFLDIGESP</sequence>
<protein>
    <submittedName>
        <fullName evidence="2">Unnamed protein product</fullName>
    </submittedName>
</protein>
<evidence type="ECO:0000313" key="3">
    <source>
        <dbReference type="Proteomes" id="UP001165083"/>
    </source>
</evidence>
<keyword evidence="3" id="KW-1185">Reference proteome</keyword>
<feature type="compositionally biased region" description="Low complexity" evidence="1">
    <location>
        <begin position="73"/>
        <end position="82"/>
    </location>
</feature>
<dbReference type="AlphaFoldDB" id="A0A9W6TW55"/>
<evidence type="ECO:0000256" key="1">
    <source>
        <dbReference type="SAM" id="MobiDB-lite"/>
    </source>
</evidence>
<organism evidence="2 3">
    <name type="scientific">Phytophthora lilii</name>
    <dbReference type="NCBI Taxonomy" id="2077276"/>
    <lineage>
        <taxon>Eukaryota</taxon>
        <taxon>Sar</taxon>
        <taxon>Stramenopiles</taxon>
        <taxon>Oomycota</taxon>
        <taxon>Peronosporomycetes</taxon>
        <taxon>Peronosporales</taxon>
        <taxon>Peronosporaceae</taxon>
        <taxon>Phytophthora</taxon>
    </lineage>
</organism>
<evidence type="ECO:0000313" key="2">
    <source>
        <dbReference type="EMBL" id="GMF21150.1"/>
    </source>
</evidence>
<name>A0A9W6TW55_9STRA</name>
<feature type="compositionally biased region" description="Basic and acidic residues" evidence="1">
    <location>
        <begin position="83"/>
        <end position="124"/>
    </location>
</feature>
<dbReference type="EMBL" id="BSXW01000397">
    <property type="protein sequence ID" value="GMF21150.1"/>
    <property type="molecule type" value="Genomic_DNA"/>
</dbReference>
<reference evidence="2" key="1">
    <citation type="submission" date="2023-04" db="EMBL/GenBank/DDBJ databases">
        <title>Phytophthora lilii NBRC 32176.</title>
        <authorList>
            <person name="Ichikawa N."/>
            <person name="Sato H."/>
            <person name="Tonouchi N."/>
        </authorList>
    </citation>
    <scope>NUCLEOTIDE SEQUENCE</scope>
    <source>
        <strain evidence="2">NBRC 32176</strain>
    </source>
</reference>
<proteinExistence type="predicted"/>